<dbReference type="Proteomes" id="UP001303046">
    <property type="component" value="Unassembled WGS sequence"/>
</dbReference>
<keyword evidence="2" id="KW-1185">Reference proteome</keyword>
<organism evidence="1 2">
    <name type="scientific">Necator americanus</name>
    <name type="common">Human hookworm</name>
    <dbReference type="NCBI Taxonomy" id="51031"/>
    <lineage>
        <taxon>Eukaryota</taxon>
        <taxon>Metazoa</taxon>
        <taxon>Ecdysozoa</taxon>
        <taxon>Nematoda</taxon>
        <taxon>Chromadorea</taxon>
        <taxon>Rhabditida</taxon>
        <taxon>Rhabditina</taxon>
        <taxon>Rhabditomorpha</taxon>
        <taxon>Strongyloidea</taxon>
        <taxon>Ancylostomatidae</taxon>
        <taxon>Bunostominae</taxon>
        <taxon>Necator</taxon>
    </lineage>
</organism>
<reference evidence="1 2" key="1">
    <citation type="submission" date="2023-08" db="EMBL/GenBank/DDBJ databases">
        <title>A Necator americanus chromosomal reference genome.</title>
        <authorList>
            <person name="Ilik V."/>
            <person name="Petrzelkova K.J."/>
            <person name="Pardy F."/>
            <person name="Fuh T."/>
            <person name="Niatou-Singa F.S."/>
            <person name="Gouil Q."/>
            <person name="Baker L."/>
            <person name="Ritchie M.E."/>
            <person name="Jex A.R."/>
            <person name="Gazzola D."/>
            <person name="Li H."/>
            <person name="Toshio Fujiwara R."/>
            <person name="Zhan B."/>
            <person name="Aroian R.V."/>
            <person name="Pafco B."/>
            <person name="Schwarz E.M."/>
        </authorList>
    </citation>
    <scope>NUCLEOTIDE SEQUENCE [LARGE SCALE GENOMIC DNA]</scope>
    <source>
        <strain evidence="1 2">Aroian</strain>
        <tissue evidence="1">Whole animal</tissue>
    </source>
</reference>
<gene>
    <name evidence="1" type="primary">Necator_chrIV.g13620</name>
    <name evidence="1" type="ORF">RB195_000329</name>
</gene>
<evidence type="ECO:0000313" key="1">
    <source>
        <dbReference type="EMBL" id="KAK6747017.1"/>
    </source>
</evidence>
<dbReference type="InterPro" id="IPR004987">
    <property type="entry name" value="DUF272"/>
</dbReference>
<accession>A0ABR1D952</accession>
<protein>
    <submittedName>
        <fullName evidence="1">Uncharacterized protein</fullName>
    </submittedName>
</protein>
<evidence type="ECO:0000313" key="2">
    <source>
        <dbReference type="Proteomes" id="UP001303046"/>
    </source>
</evidence>
<dbReference type="EMBL" id="JAVFWL010000004">
    <property type="protein sequence ID" value="KAK6747017.1"/>
    <property type="molecule type" value="Genomic_DNA"/>
</dbReference>
<comment type="caution">
    <text evidence="1">The sequence shown here is derived from an EMBL/GenBank/DDBJ whole genome shotgun (WGS) entry which is preliminary data.</text>
</comment>
<name>A0ABR1D952_NECAM</name>
<dbReference type="Pfam" id="PF03312">
    <property type="entry name" value="DUF272"/>
    <property type="match status" value="1"/>
</dbReference>
<proteinExistence type="predicted"/>
<sequence>MYNHAAFSRRLRRLKRTRVAVRFWLSMLLGLIVGRTDTSFRVYCSHGDFDLKISECDADYEIGKWIGLALRDGEVLDHGIAFLPDLPPVRVRNGMVEVLTVGTIISWSNRKISLCDTPDFGAIPILDQLPNNAERSYQNQKFQIWARRLNEEECECFGGHKWGVSQFVDDAPPHNDNVEIPSEPQVYCDDRDIDGKTDHEENIHLQGLITSSPVSQYGDNPTAYIWSRLGRNGLEGLLHYSSDPRELSDFNVGQWIDFWLDPDYVQSIFDRGTRTIDICTLQCKPINGPYLTRLRGNSVELNVPLSVTLAHRQGDDFYHEELGAIRDERRLLQSGQDYEATVVRIRPRPSTVENEMAMWKVLSAVPIGESWAPHFSRKVSKVKRHLPGKARSQPLQRSANAMTFVGQSASVHERKDDADNPVLDCECCYIEPKHLDSNERHSVTATAMVEMQMEKGRYRVWLLDYHQDADFCTSRTLEPGHFFQGRFRIGGGHKGKCHDYIRQMQKLHDGHFCPETNEVELYVTALHTNRKRGGHYEVYHNCLGYVLDTSNLLKTTECETRVSITARRKRFAPEGGKLLWQIVEVSSSTK</sequence>